<dbReference type="PANTHER" id="PTHR46825:SF9">
    <property type="entry name" value="BETA-LACTAMASE-RELATED DOMAIN-CONTAINING PROTEIN"/>
    <property type="match status" value="1"/>
</dbReference>
<evidence type="ECO:0000256" key="1">
    <source>
        <dbReference type="SAM" id="SignalP"/>
    </source>
</evidence>
<evidence type="ECO:0000313" key="3">
    <source>
        <dbReference type="EMBL" id="WZN39218.1"/>
    </source>
</evidence>
<dbReference type="SUPFAM" id="SSF56601">
    <property type="entry name" value="beta-lactamase/transpeptidase-like"/>
    <property type="match status" value="1"/>
</dbReference>
<keyword evidence="3" id="KW-0378">Hydrolase</keyword>
<reference evidence="4" key="1">
    <citation type="submission" date="2024-03" db="EMBL/GenBank/DDBJ databases">
        <title>Chitinophaga horti sp. nov., isolated from garden soil.</title>
        <authorList>
            <person name="Lee D.S."/>
            <person name="Han D.M."/>
            <person name="Baek J.H."/>
            <person name="Choi D.G."/>
            <person name="Jeon J.H."/>
            <person name="Jeon C.O."/>
        </authorList>
    </citation>
    <scope>NUCLEOTIDE SEQUENCE [LARGE SCALE GENOMIC DNA]</scope>
    <source>
        <strain evidence="4">GPA1</strain>
    </source>
</reference>
<dbReference type="Gene3D" id="3.40.710.10">
    <property type="entry name" value="DD-peptidase/beta-lactamase superfamily"/>
    <property type="match status" value="1"/>
</dbReference>
<dbReference type="RefSeq" id="WP_341834212.1">
    <property type="nucleotide sequence ID" value="NZ_CP149822.1"/>
</dbReference>
<dbReference type="EMBL" id="CP149822">
    <property type="protein sequence ID" value="WZN39218.1"/>
    <property type="molecule type" value="Genomic_DNA"/>
</dbReference>
<evidence type="ECO:0000259" key="2">
    <source>
        <dbReference type="Pfam" id="PF00144"/>
    </source>
</evidence>
<dbReference type="InterPro" id="IPR012338">
    <property type="entry name" value="Beta-lactam/transpept-like"/>
</dbReference>
<proteinExistence type="predicted"/>
<dbReference type="EC" id="3.1.1.103" evidence="3"/>
<sequence length="542" mass="60211">MLRKISLSLSALLVLSGAQAQTWQDTLARIESAFERFKPDGPGAQMAISRNGKVIFSKSWGMADLERNVPMATTSLIEAGSVSKQFTAASILILEQQGKLSVADEVRKYVPELPEYGHPVRVSHLLHHSSGLKDWGSVAELTGWPRGERNYTNDDALRIICRQKSLNNPPGYEYIYSNTNYTLMTIIVERVSGKTLEEFTDEHIFTPAGMNASHWRQDHRQLVPHRAIAYGKDDRYGYHINMPNESVYGHAALLTTAEELLKWNDLYTSGRYGSPSLYPKQTETVPLTCGHPAMYAAGLMTAPINGRKAVTHSGATAGYRANLEYFPELGMSFAYLCNTSQFDRAATNAAAVVRNIFIPEPPKTPAPQTAVPAIAVPPEALRAFTGWYRNVRSDDGIKITESNGNLYEGTKKLHPAGGATFRNEGGMRYAFSKTDLFLITPQQDTFAFKPENYPDTAASNAEYAGEYVSSDAEARWKVTLDGKNLVVNIDRPGFKSPLQPLYKDAFQSYFGLVRFRRDAQNRVTGLEITSGRARRVPFTRAN</sequence>
<evidence type="ECO:0000313" key="4">
    <source>
        <dbReference type="Proteomes" id="UP001485459"/>
    </source>
</evidence>
<feature type="domain" description="Beta-lactamase-related" evidence="2">
    <location>
        <begin position="41"/>
        <end position="349"/>
    </location>
</feature>
<dbReference type="Proteomes" id="UP001485459">
    <property type="component" value="Chromosome"/>
</dbReference>
<protein>
    <submittedName>
        <fullName evidence="3">Serine hydrolase domain-containing protein</fullName>
        <ecNumber evidence="3">3.1.1.103</ecNumber>
    </submittedName>
</protein>
<dbReference type="PANTHER" id="PTHR46825">
    <property type="entry name" value="D-ALANYL-D-ALANINE-CARBOXYPEPTIDASE/ENDOPEPTIDASE AMPH"/>
    <property type="match status" value="1"/>
</dbReference>
<feature type="chain" id="PRO_5045428204" evidence="1">
    <location>
        <begin position="21"/>
        <end position="542"/>
    </location>
</feature>
<dbReference type="GO" id="GO:0016787">
    <property type="term" value="F:hydrolase activity"/>
    <property type="evidence" value="ECO:0007669"/>
    <property type="project" value="UniProtKB-KW"/>
</dbReference>
<dbReference type="InterPro" id="IPR001466">
    <property type="entry name" value="Beta-lactam-related"/>
</dbReference>
<keyword evidence="1" id="KW-0732">Signal</keyword>
<keyword evidence="4" id="KW-1185">Reference proteome</keyword>
<dbReference type="Pfam" id="PF00144">
    <property type="entry name" value="Beta-lactamase"/>
    <property type="match status" value="1"/>
</dbReference>
<gene>
    <name evidence="3" type="ORF">WJU16_14530</name>
</gene>
<feature type="signal peptide" evidence="1">
    <location>
        <begin position="1"/>
        <end position="20"/>
    </location>
</feature>
<name>A0ABZ2YHV5_9BACT</name>
<dbReference type="InterPro" id="IPR050491">
    <property type="entry name" value="AmpC-like"/>
</dbReference>
<organism evidence="3 4">
    <name type="scientific">Chitinophaga pollutisoli</name>
    <dbReference type="NCBI Taxonomy" id="3133966"/>
    <lineage>
        <taxon>Bacteria</taxon>
        <taxon>Pseudomonadati</taxon>
        <taxon>Bacteroidota</taxon>
        <taxon>Chitinophagia</taxon>
        <taxon>Chitinophagales</taxon>
        <taxon>Chitinophagaceae</taxon>
        <taxon>Chitinophaga</taxon>
    </lineage>
</organism>
<accession>A0ABZ2YHV5</accession>